<feature type="non-terminal residue" evidence="2">
    <location>
        <position position="30"/>
    </location>
</feature>
<dbReference type="AlphaFoldDB" id="A0A382QCL5"/>
<protein>
    <recommendedName>
        <fullName evidence="1">Cobaltochelatase subunit CobS N-terminal domain-containing protein</fullName>
    </recommendedName>
</protein>
<reference evidence="2" key="1">
    <citation type="submission" date="2018-05" db="EMBL/GenBank/DDBJ databases">
        <authorList>
            <person name="Lanie J.A."/>
            <person name="Ng W.-L."/>
            <person name="Kazmierczak K.M."/>
            <person name="Andrzejewski T.M."/>
            <person name="Davidsen T.M."/>
            <person name="Wayne K.J."/>
            <person name="Tettelin H."/>
            <person name="Glass J.I."/>
            <person name="Rusch D."/>
            <person name="Podicherti R."/>
            <person name="Tsui H.-C.T."/>
            <person name="Winkler M.E."/>
        </authorList>
    </citation>
    <scope>NUCLEOTIDE SEQUENCE</scope>
</reference>
<dbReference type="Pfam" id="PF12556">
    <property type="entry name" value="CobS_N"/>
    <property type="match status" value="1"/>
</dbReference>
<organism evidence="2">
    <name type="scientific">marine metagenome</name>
    <dbReference type="NCBI Taxonomy" id="408172"/>
    <lineage>
        <taxon>unclassified sequences</taxon>
        <taxon>metagenomes</taxon>
        <taxon>ecological metagenomes</taxon>
    </lineage>
</organism>
<dbReference type="InterPro" id="IPR025865">
    <property type="entry name" value="CobS_N_dom"/>
</dbReference>
<proteinExistence type="predicted"/>
<gene>
    <name evidence="2" type="ORF">METZ01_LOCUS336127</name>
</gene>
<feature type="domain" description="Cobaltochelatase subunit CobS N-terminal" evidence="1">
    <location>
        <begin position="10"/>
        <end position="30"/>
    </location>
</feature>
<evidence type="ECO:0000313" key="2">
    <source>
        <dbReference type="EMBL" id="SVC83273.1"/>
    </source>
</evidence>
<dbReference type="EMBL" id="UINC01113570">
    <property type="protein sequence ID" value="SVC83273.1"/>
    <property type="molecule type" value="Genomic_DNA"/>
</dbReference>
<sequence length="30" mass="3479">MTIKEENTNIRNLPNTTINAKEVFDIDVNM</sequence>
<accession>A0A382QCL5</accession>
<name>A0A382QCL5_9ZZZZ</name>
<evidence type="ECO:0000259" key="1">
    <source>
        <dbReference type="Pfam" id="PF12556"/>
    </source>
</evidence>